<dbReference type="OrthoDB" id="6598185at2759"/>
<evidence type="ECO:0008006" key="7">
    <source>
        <dbReference type="Google" id="ProtNLM"/>
    </source>
</evidence>
<dbReference type="Proteomes" id="UP000279307">
    <property type="component" value="Chromosome 12"/>
</dbReference>
<dbReference type="Pfam" id="PF13359">
    <property type="entry name" value="DDE_Tnp_4"/>
    <property type="match status" value="1"/>
</dbReference>
<evidence type="ECO:0000256" key="1">
    <source>
        <dbReference type="ARBA" id="ARBA00001968"/>
    </source>
</evidence>
<dbReference type="Pfam" id="PF13613">
    <property type="entry name" value="HTH_Tnp_4"/>
    <property type="match status" value="1"/>
</dbReference>
<feature type="domain" description="Transposase Helix-turn-helix" evidence="4">
    <location>
        <begin position="70"/>
        <end position="120"/>
    </location>
</feature>
<sequence>MCDANLPLLKKIVQDFGCNPIDQDPTKLYSSGFHGITSIINDESLSSLTGVTFSIFSFLLNVLPNMESSKMNKQTKLLITLMKLKTGLSYSALAILFNIHRTSVQRTFVTTLQCLNVLLKNFIFWPSETTIKATLPEAFKKHYPDTRVIIDCTEVNTEIPPQVKERVLMYSEYKHHHTVKFLVRCTPNGFVSFVSKCYGGRAGDCFITNDCGIIDLIEPGNLVMADKGFPTIRTQVENKNAVFVMPPFLRNPQFSAEEVEETYNITSVRIHIERIMQRIKDFNIFCKVPVSLLPYIDEIVFVVCALINLEIIQE</sequence>
<protein>
    <recommendedName>
        <fullName evidence="7">DDE Tnp4 domain-containing protein</fullName>
    </recommendedName>
</protein>
<dbReference type="GO" id="GO:0046872">
    <property type="term" value="F:metal ion binding"/>
    <property type="evidence" value="ECO:0007669"/>
    <property type="project" value="UniProtKB-KW"/>
</dbReference>
<evidence type="ECO:0000259" key="3">
    <source>
        <dbReference type="Pfam" id="PF13359"/>
    </source>
</evidence>
<dbReference type="InterPro" id="IPR027806">
    <property type="entry name" value="HARBI1_dom"/>
</dbReference>
<name>A0A3L8D643_OOCBI</name>
<keyword evidence="2" id="KW-0479">Metal-binding</keyword>
<comment type="cofactor">
    <cofactor evidence="1">
        <name>a divalent metal cation</name>
        <dbReference type="ChEBI" id="CHEBI:60240"/>
    </cofactor>
</comment>
<evidence type="ECO:0000313" key="6">
    <source>
        <dbReference type="Proteomes" id="UP000279307"/>
    </source>
</evidence>
<dbReference type="PANTHER" id="PTHR23080:SF143">
    <property type="entry name" value="SI:DKEY-56D12.4"/>
    <property type="match status" value="1"/>
</dbReference>
<organism evidence="5 6">
    <name type="scientific">Ooceraea biroi</name>
    <name type="common">Clonal raider ant</name>
    <name type="synonym">Cerapachys biroi</name>
    <dbReference type="NCBI Taxonomy" id="2015173"/>
    <lineage>
        <taxon>Eukaryota</taxon>
        <taxon>Metazoa</taxon>
        <taxon>Ecdysozoa</taxon>
        <taxon>Arthropoda</taxon>
        <taxon>Hexapoda</taxon>
        <taxon>Insecta</taxon>
        <taxon>Pterygota</taxon>
        <taxon>Neoptera</taxon>
        <taxon>Endopterygota</taxon>
        <taxon>Hymenoptera</taxon>
        <taxon>Apocrita</taxon>
        <taxon>Aculeata</taxon>
        <taxon>Formicoidea</taxon>
        <taxon>Formicidae</taxon>
        <taxon>Dorylinae</taxon>
        <taxon>Ooceraea</taxon>
    </lineage>
</organism>
<accession>A0A3L8D643</accession>
<evidence type="ECO:0000256" key="2">
    <source>
        <dbReference type="ARBA" id="ARBA00022723"/>
    </source>
</evidence>
<evidence type="ECO:0000313" key="5">
    <source>
        <dbReference type="EMBL" id="RLU15714.1"/>
    </source>
</evidence>
<comment type="caution">
    <text evidence="5">The sequence shown here is derived from an EMBL/GenBank/DDBJ whole genome shotgun (WGS) entry which is preliminary data.</text>
</comment>
<feature type="domain" description="DDE Tnp4" evidence="3">
    <location>
        <begin position="150"/>
        <end position="308"/>
    </location>
</feature>
<reference evidence="5 6" key="1">
    <citation type="journal article" date="2018" name="Genome Res.">
        <title>The genomic architecture and molecular evolution of ant odorant receptors.</title>
        <authorList>
            <person name="McKenzie S.K."/>
            <person name="Kronauer D.J.C."/>
        </authorList>
    </citation>
    <scope>NUCLEOTIDE SEQUENCE [LARGE SCALE GENOMIC DNA]</scope>
    <source>
        <strain evidence="5">Clonal line C1</strain>
    </source>
</reference>
<gene>
    <name evidence="5" type="ORF">DMN91_011469</name>
</gene>
<dbReference type="PANTHER" id="PTHR23080">
    <property type="entry name" value="THAP DOMAIN PROTEIN"/>
    <property type="match status" value="1"/>
</dbReference>
<proteinExistence type="predicted"/>
<evidence type="ECO:0000259" key="4">
    <source>
        <dbReference type="Pfam" id="PF13613"/>
    </source>
</evidence>
<dbReference type="InterPro" id="IPR027805">
    <property type="entry name" value="Transposase_HTH_dom"/>
</dbReference>
<dbReference type="AlphaFoldDB" id="A0A3L8D643"/>
<dbReference type="EMBL" id="QOIP01000012">
    <property type="protein sequence ID" value="RLU15714.1"/>
    <property type="molecule type" value="Genomic_DNA"/>
</dbReference>